<reference evidence="2 3" key="1">
    <citation type="submission" date="2021-08" db="EMBL/GenBank/DDBJ databases">
        <title>Draft Genome Sequence of Phanerochaete sordida strain YK-624.</title>
        <authorList>
            <person name="Mori T."/>
            <person name="Dohra H."/>
            <person name="Suzuki T."/>
            <person name="Kawagishi H."/>
            <person name="Hirai H."/>
        </authorList>
    </citation>
    <scope>NUCLEOTIDE SEQUENCE [LARGE SCALE GENOMIC DNA]</scope>
    <source>
        <strain evidence="2 3">YK-624</strain>
    </source>
</reference>
<feature type="compositionally biased region" description="Polar residues" evidence="1">
    <location>
        <begin position="744"/>
        <end position="755"/>
    </location>
</feature>
<sequence>METRSKASSTPGARGHAAKKRSERKTSGKTTVRQGHALRALGGESIASENPFLVLSDHGGSPPPSGRENGDSDADGDARMSSQSPQERHATPNALVDLTDSASQQGEDTPRPRRMGDTPSDQPGMILDQIRDTIHDIYQLTGLIDPNPRNTRGTVQGLPLQGDPNEMDLDEDKENVQPATVQGGTQSLTIRGPPRAGTAVRMALSTQQTRTLQACGASTGPTFAAYANDPLYVTFRPPPHQPGPTAAPSQSTTDARQRSRTPRAHQGSHAGGALHNDKRAQRLPVGAPLLASKPLIPAKRAHDVDRSPNGKQVARDSAVSHKRPRLHGAGPISIASSTSPVAQPEFVQGSSTRTSQAHALHALAEAAYARNTASPEPHYAATAVKCESPDTTSYLRAGSGHAWTLNASGPGRADTPIPGSPSNPHLPGVVPASLEDYVTSGSATFGSADEPITNITPTPPSGFPDTYGGSPGRQLANQTKSSLAGWISIEGGKVLAVPFGQGANDHKVADRLFSTVAHIQQATARFLGITSVHVAPPIAEVPVADLNQAPFAFLIHGISNGRATQLITQRCISTPNVTVIFYPFGILLPSLFVSFGHIVDCGCDMVRNMALATLTRGPNLAAIIELLRETPGLPPTMDFQELARRLINTVRITRSERLGKGAVLTPVYNLFMSTSLMNADTWPRWRRLLNSFQWSDIFLAEVAVRSDVECEGCHGRDHYQHSCPFMSVPGFHGTLPPSRKRVPSNGTSQPRSQKAGSMDNGAPGPSGRVRTGKPPRSFARAAPAAR</sequence>
<accession>A0A9P3GE34</accession>
<evidence type="ECO:0000313" key="2">
    <source>
        <dbReference type="EMBL" id="GJE94383.1"/>
    </source>
</evidence>
<feature type="compositionally biased region" description="Low complexity" evidence="1">
    <location>
        <begin position="774"/>
        <end position="786"/>
    </location>
</feature>
<feature type="compositionally biased region" description="Polar residues" evidence="1">
    <location>
        <begin position="1"/>
        <end position="11"/>
    </location>
</feature>
<name>A0A9P3GE34_9APHY</name>
<dbReference type="OrthoDB" id="2758679at2759"/>
<feature type="region of interest" description="Disordered" evidence="1">
    <location>
        <begin position="732"/>
        <end position="786"/>
    </location>
</feature>
<evidence type="ECO:0000313" key="3">
    <source>
        <dbReference type="Proteomes" id="UP000703269"/>
    </source>
</evidence>
<keyword evidence="3" id="KW-1185">Reference proteome</keyword>
<comment type="caution">
    <text evidence="2">The sequence shown here is derived from an EMBL/GenBank/DDBJ whole genome shotgun (WGS) entry which is preliminary data.</text>
</comment>
<proteinExistence type="predicted"/>
<dbReference type="AlphaFoldDB" id="A0A9P3GE34"/>
<feature type="region of interest" description="Disordered" evidence="1">
    <location>
        <begin position="233"/>
        <end position="354"/>
    </location>
</feature>
<organism evidence="2 3">
    <name type="scientific">Phanerochaete sordida</name>
    <dbReference type="NCBI Taxonomy" id="48140"/>
    <lineage>
        <taxon>Eukaryota</taxon>
        <taxon>Fungi</taxon>
        <taxon>Dikarya</taxon>
        <taxon>Basidiomycota</taxon>
        <taxon>Agaricomycotina</taxon>
        <taxon>Agaricomycetes</taxon>
        <taxon>Polyporales</taxon>
        <taxon>Phanerochaetaceae</taxon>
        <taxon>Phanerochaete</taxon>
    </lineage>
</organism>
<dbReference type="EMBL" id="BPQB01000039">
    <property type="protein sequence ID" value="GJE94383.1"/>
    <property type="molecule type" value="Genomic_DNA"/>
</dbReference>
<protein>
    <submittedName>
        <fullName evidence="2">Uncharacterized protein</fullName>
    </submittedName>
</protein>
<feature type="region of interest" description="Disordered" evidence="1">
    <location>
        <begin position="1"/>
        <end position="125"/>
    </location>
</feature>
<gene>
    <name evidence="2" type="ORF">PsYK624_105520</name>
</gene>
<evidence type="ECO:0000256" key="1">
    <source>
        <dbReference type="SAM" id="MobiDB-lite"/>
    </source>
</evidence>
<dbReference type="Proteomes" id="UP000703269">
    <property type="component" value="Unassembled WGS sequence"/>
</dbReference>